<protein>
    <submittedName>
        <fullName evidence="1">Uncharacterized protein</fullName>
    </submittedName>
</protein>
<dbReference type="RefSeq" id="WP_015211696.1">
    <property type="nucleotide sequence ID" value="NC_019763.1"/>
</dbReference>
<organism evidence="1 2">
    <name type="scientific">Phormidium nigroviride PCC 7112</name>
    <dbReference type="NCBI Taxonomy" id="179408"/>
    <lineage>
        <taxon>Bacteria</taxon>
        <taxon>Bacillati</taxon>
        <taxon>Cyanobacteriota</taxon>
        <taxon>Cyanophyceae</taxon>
        <taxon>Oscillatoriophycideae</taxon>
        <taxon>Oscillatoriales</taxon>
        <taxon>Oscillatoriaceae</taxon>
        <taxon>Phormidium</taxon>
    </lineage>
</organism>
<evidence type="ECO:0000313" key="1">
    <source>
        <dbReference type="EMBL" id="AFZ10523.1"/>
    </source>
</evidence>
<keyword evidence="1" id="KW-0614">Plasmid</keyword>
<gene>
    <name evidence="1" type="ORF">Osc7112_6366</name>
</gene>
<dbReference type="KEGG" id="oni:Osc7112_6366"/>
<keyword evidence="2" id="KW-1185">Reference proteome</keyword>
<dbReference type="EMBL" id="CP003615">
    <property type="protein sequence ID" value="AFZ10523.1"/>
    <property type="molecule type" value="Genomic_DNA"/>
</dbReference>
<dbReference type="HOGENOM" id="CLU_3273750_0_0_3"/>
<geneLocation type="plasmid" evidence="1 2">
    <name>pOSC7112.01</name>
</geneLocation>
<proteinExistence type="predicted"/>
<dbReference type="Proteomes" id="UP000010478">
    <property type="component" value="Plasmid pOSC7112.01"/>
</dbReference>
<sequence length="41" mass="4727">MNPQISMLETVVPNVIEHQQAWWMAARATVTHKPTELQLLL</sequence>
<accession>K9VR26</accession>
<evidence type="ECO:0000313" key="2">
    <source>
        <dbReference type="Proteomes" id="UP000010478"/>
    </source>
</evidence>
<reference evidence="1 2" key="1">
    <citation type="submission" date="2012-05" db="EMBL/GenBank/DDBJ databases">
        <title>Finished plasmid 1 of genome of Oscillatoria sp. PCC 7112.</title>
        <authorList>
            <consortium name="US DOE Joint Genome Institute"/>
            <person name="Gugger M."/>
            <person name="Coursin T."/>
            <person name="Rippka R."/>
            <person name="Tandeau De Marsac N."/>
            <person name="Huntemann M."/>
            <person name="Wei C.-L."/>
            <person name="Han J."/>
            <person name="Detter J.C."/>
            <person name="Han C."/>
            <person name="Tapia R."/>
            <person name="Davenport K."/>
            <person name="Daligault H."/>
            <person name="Erkkila T."/>
            <person name="Gu W."/>
            <person name="Munk A.C.C."/>
            <person name="Teshima H."/>
            <person name="Xu Y."/>
            <person name="Chain P."/>
            <person name="Chen A."/>
            <person name="Krypides N."/>
            <person name="Mavromatis K."/>
            <person name="Markowitz V."/>
            <person name="Szeto E."/>
            <person name="Ivanova N."/>
            <person name="Mikhailova N."/>
            <person name="Ovchinnikova G."/>
            <person name="Pagani I."/>
            <person name="Pati A."/>
            <person name="Goodwin L."/>
            <person name="Peters L."/>
            <person name="Pitluck S."/>
            <person name="Woyke T."/>
            <person name="Kerfeld C."/>
        </authorList>
    </citation>
    <scope>NUCLEOTIDE SEQUENCE [LARGE SCALE GENOMIC DNA]</scope>
    <source>
        <strain evidence="1 2">PCC 7112</strain>
        <plasmid evidence="1 2">pOSC7112.01</plasmid>
    </source>
</reference>
<name>K9VR26_9CYAN</name>
<dbReference type="AlphaFoldDB" id="K9VR26"/>